<gene>
    <name evidence="1" type="ORF">JOF57_005189</name>
</gene>
<comment type="caution">
    <text evidence="1">The sequence shown here is derived from an EMBL/GenBank/DDBJ whole genome shotgun (WGS) entry which is preliminary data.</text>
</comment>
<organism evidence="1 2">
    <name type="scientific">Mycolicibacterium lutetiense</name>
    <dbReference type="NCBI Taxonomy" id="1641992"/>
    <lineage>
        <taxon>Bacteria</taxon>
        <taxon>Bacillati</taxon>
        <taxon>Actinomycetota</taxon>
        <taxon>Actinomycetes</taxon>
        <taxon>Mycobacteriales</taxon>
        <taxon>Mycobacteriaceae</taxon>
        <taxon>Mycolicibacterium</taxon>
    </lineage>
</organism>
<dbReference type="Proteomes" id="UP000694460">
    <property type="component" value="Unassembled WGS sequence"/>
</dbReference>
<evidence type="ECO:0000313" key="2">
    <source>
        <dbReference type="Proteomes" id="UP000694460"/>
    </source>
</evidence>
<protein>
    <recommendedName>
        <fullName evidence="3">Transposase DDE domain-containing protein</fullName>
    </recommendedName>
</protein>
<accession>A0ABS5A1G8</accession>
<evidence type="ECO:0008006" key="3">
    <source>
        <dbReference type="Google" id="ProtNLM"/>
    </source>
</evidence>
<evidence type="ECO:0000313" key="1">
    <source>
        <dbReference type="EMBL" id="MBP2455276.1"/>
    </source>
</evidence>
<sequence length="62" mass="6566">MPASNNTTDAGGWKRCDHEYGSLTCQPCNHLKTCVDTDFGQLYGSADTTVIDVISARTKGGG</sequence>
<proteinExistence type="predicted"/>
<dbReference type="EMBL" id="JAGIOP010000002">
    <property type="protein sequence ID" value="MBP2455276.1"/>
    <property type="molecule type" value="Genomic_DNA"/>
</dbReference>
<keyword evidence="2" id="KW-1185">Reference proteome</keyword>
<reference evidence="1 2" key="1">
    <citation type="submission" date="2021-03" db="EMBL/GenBank/DDBJ databases">
        <title>Sequencing the genomes of 1000 actinobacteria strains.</title>
        <authorList>
            <person name="Klenk H.-P."/>
        </authorList>
    </citation>
    <scope>NUCLEOTIDE SEQUENCE [LARGE SCALE GENOMIC DNA]</scope>
    <source>
        <strain evidence="1 2">DSM 46713</strain>
    </source>
</reference>
<name>A0ABS5A1G8_9MYCO</name>